<dbReference type="Proteomes" id="UP000826725">
    <property type="component" value="Chromosome"/>
</dbReference>
<evidence type="ECO:0000313" key="4">
    <source>
        <dbReference type="EMBL" id="BCL60063.1"/>
    </source>
</evidence>
<dbReference type="RefSeq" id="WP_228856234.1">
    <property type="nucleotide sequence ID" value="NZ_AP024086.1"/>
</dbReference>
<dbReference type="CDD" id="cd01949">
    <property type="entry name" value="GGDEF"/>
    <property type="match status" value="1"/>
</dbReference>
<dbReference type="AlphaFoldDB" id="A0A8D5JCT7"/>
<dbReference type="EMBL" id="AP024086">
    <property type="protein sequence ID" value="BCL60063.1"/>
    <property type="molecule type" value="Genomic_DNA"/>
</dbReference>
<reference evidence="4" key="1">
    <citation type="submission" date="2020-09" db="EMBL/GenBank/DDBJ databases">
        <title>Desulfogranum mesoprofundum gen. nov., sp. nov., a novel mesophilic, sulfate-reducing chemolithoautotroph isolated from a deep-sea hydrothermal vent chimney in the Suiyo Seamount.</title>
        <authorList>
            <person name="Hashimoto Y."/>
            <person name="Nakagawa S."/>
        </authorList>
    </citation>
    <scope>NUCLEOTIDE SEQUENCE</scope>
    <source>
        <strain evidence="4">KT2</strain>
    </source>
</reference>
<name>A0A8D5JCT7_9BACT</name>
<dbReference type="PANTHER" id="PTHR45138:SF6">
    <property type="entry name" value="DIGUANYLATE CYCLASE DGCN"/>
    <property type="match status" value="1"/>
</dbReference>
<evidence type="ECO:0000313" key="5">
    <source>
        <dbReference type="Proteomes" id="UP000826725"/>
    </source>
</evidence>
<evidence type="ECO:0000256" key="1">
    <source>
        <dbReference type="ARBA" id="ARBA00012528"/>
    </source>
</evidence>
<gene>
    <name evidence="4" type="ORF">DGMP_07560</name>
</gene>
<keyword evidence="2" id="KW-0812">Transmembrane</keyword>
<accession>A0A8D5JCT7</accession>
<keyword evidence="2" id="KW-0472">Membrane</keyword>
<evidence type="ECO:0000259" key="3">
    <source>
        <dbReference type="PROSITE" id="PS50887"/>
    </source>
</evidence>
<feature type="transmembrane region" description="Helical" evidence="2">
    <location>
        <begin position="141"/>
        <end position="162"/>
    </location>
</feature>
<evidence type="ECO:0000256" key="2">
    <source>
        <dbReference type="SAM" id="Phobius"/>
    </source>
</evidence>
<dbReference type="Pfam" id="PF00990">
    <property type="entry name" value="GGDEF"/>
    <property type="match status" value="1"/>
</dbReference>
<feature type="transmembrane region" description="Helical" evidence="2">
    <location>
        <begin position="45"/>
        <end position="64"/>
    </location>
</feature>
<organism evidence="4 5">
    <name type="scientific">Desulfomarina profundi</name>
    <dbReference type="NCBI Taxonomy" id="2772557"/>
    <lineage>
        <taxon>Bacteria</taxon>
        <taxon>Pseudomonadati</taxon>
        <taxon>Thermodesulfobacteriota</taxon>
        <taxon>Desulfobulbia</taxon>
        <taxon>Desulfobulbales</taxon>
        <taxon>Desulfobulbaceae</taxon>
        <taxon>Desulfomarina</taxon>
    </lineage>
</organism>
<dbReference type="GO" id="GO:0043709">
    <property type="term" value="P:cell adhesion involved in single-species biofilm formation"/>
    <property type="evidence" value="ECO:0007669"/>
    <property type="project" value="TreeGrafter"/>
</dbReference>
<dbReference type="SMART" id="SM00267">
    <property type="entry name" value="GGDEF"/>
    <property type="match status" value="1"/>
</dbReference>
<dbReference type="PANTHER" id="PTHR45138">
    <property type="entry name" value="REGULATORY COMPONENTS OF SENSORY TRANSDUCTION SYSTEM"/>
    <property type="match status" value="1"/>
</dbReference>
<feature type="transmembrane region" description="Helical" evidence="2">
    <location>
        <begin position="119"/>
        <end position="135"/>
    </location>
</feature>
<feature type="transmembrane region" description="Helical" evidence="2">
    <location>
        <begin position="21"/>
        <end position="39"/>
    </location>
</feature>
<keyword evidence="2" id="KW-1133">Transmembrane helix</keyword>
<dbReference type="KEGG" id="dbk:DGMP_07560"/>
<dbReference type="FunFam" id="3.30.70.270:FF:000001">
    <property type="entry name" value="Diguanylate cyclase domain protein"/>
    <property type="match status" value="1"/>
</dbReference>
<feature type="domain" description="GGDEF" evidence="3">
    <location>
        <begin position="202"/>
        <end position="328"/>
    </location>
</feature>
<dbReference type="EC" id="2.7.7.65" evidence="1"/>
<sequence>MKSPNNKIDEIPEFLVKSTQWVALASVVILLPFCIGNFIQGRVLLAGLTTIVVSVCVVNFWYCWRGVYCYGINLFAVVPAITVAITVAIFQLDVRGSYWAFLGAFSIYYILPEKLAWKMNVVFVGIVCLAAYQVLEMPVAIRFIAILLGTSFFAFAAIHEIYRQHFKLKKQVILDPLTHLYNRFLLQDSLENAVSRSRRTGNPVSLIMLDLDHFKAVNDEFGHDMGDRVLKAVGGILSHNFRVSDMPFRIGGEEFLIILYDTNSKGCLEVARKLQEEIGHLSILPDRSITASIGISTLLPDMDREAWLKKCDENLYRAKNSGRNRVVV</sequence>
<dbReference type="PROSITE" id="PS50887">
    <property type="entry name" value="GGDEF"/>
    <property type="match status" value="1"/>
</dbReference>
<feature type="transmembrane region" description="Helical" evidence="2">
    <location>
        <begin position="71"/>
        <end position="90"/>
    </location>
</feature>
<protein>
    <recommendedName>
        <fullName evidence="1">diguanylate cyclase</fullName>
        <ecNumber evidence="1">2.7.7.65</ecNumber>
    </recommendedName>
</protein>
<dbReference type="NCBIfam" id="TIGR00254">
    <property type="entry name" value="GGDEF"/>
    <property type="match status" value="1"/>
</dbReference>
<dbReference type="InterPro" id="IPR050469">
    <property type="entry name" value="Diguanylate_Cyclase"/>
</dbReference>
<dbReference type="GO" id="GO:0005886">
    <property type="term" value="C:plasma membrane"/>
    <property type="evidence" value="ECO:0007669"/>
    <property type="project" value="TreeGrafter"/>
</dbReference>
<dbReference type="InterPro" id="IPR000160">
    <property type="entry name" value="GGDEF_dom"/>
</dbReference>
<dbReference type="GO" id="GO:1902201">
    <property type="term" value="P:negative regulation of bacterial-type flagellum-dependent cell motility"/>
    <property type="evidence" value="ECO:0007669"/>
    <property type="project" value="TreeGrafter"/>
</dbReference>
<keyword evidence="5" id="KW-1185">Reference proteome</keyword>
<feature type="transmembrane region" description="Helical" evidence="2">
    <location>
        <begin position="96"/>
        <end position="112"/>
    </location>
</feature>
<dbReference type="GO" id="GO:0052621">
    <property type="term" value="F:diguanylate cyclase activity"/>
    <property type="evidence" value="ECO:0007669"/>
    <property type="project" value="UniProtKB-EC"/>
</dbReference>
<proteinExistence type="predicted"/>